<keyword evidence="2" id="KW-1185">Reference proteome</keyword>
<feature type="region of interest" description="Disordered" evidence="1">
    <location>
        <begin position="270"/>
        <end position="389"/>
    </location>
</feature>
<proteinExistence type="predicted"/>
<feature type="compositionally biased region" description="Acidic residues" evidence="1">
    <location>
        <begin position="20"/>
        <end position="31"/>
    </location>
</feature>
<dbReference type="GeneID" id="131804468"/>
<evidence type="ECO:0000313" key="2">
    <source>
        <dbReference type="Proteomes" id="UP001652621"/>
    </source>
</evidence>
<feature type="compositionally biased region" description="Polar residues" evidence="1">
    <location>
        <begin position="1"/>
        <end position="19"/>
    </location>
</feature>
<dbReference type="RefSeq" id="XP_058983384.1">
    <property type="nucleotide sequence ID" value="XM_059127401.1"/>
</dbReference>
<reference evidence="3" key="1">
    <citation type="submission" date="2025-08" db="UniProtKB">
        <authorList>
            <consortium name="RefSeq"/>
        </authorList>
    </citation>
    <scope>IDENTIFICATION</scope>
    <source>
        <strain evidence="3">Aabys</strain>
        <tissue evidence="3">Whole body</tissue>
    </source>
</reference>
<gene>
    <name evidence="3" type="primary">LOC131804468</name>
</gene>
<feature type="region of interest" description="Disordered" evidence="1">
    <location>
        <begin position="1"/>
        <end position="107"/>
    </location>
</feature>
<protein>
    <submittedName>
        <fullName evidence="3">Uncharacterized protein LOC131804468</fullName>
    </submittedName>
</protein>
<name>A0ABM3VC70_MUSDO</name>
<evidence type="ECO:0000256" key="1">
    <source>
        <dbReference type="SAM" id="MobiDB-lite"/>
    </source>
</evidence>
<evidence type="ECO:0000313" key="3">
    <source>
        <dbReference type="RefSeq" id="XP_058983384.1"/>
    </source>
</evidence>
<dbReference type="Proteomes" id="UP001652621">
    <property type="component" value="Unplaced"/>
</dbReference>
<feature type="compositionally biased region" description="Polar residues" evidence="1">
    <location>
        <begin position="52"/>
        <end position="70"/>
    </location>
</feature>
<feature type="compositionally biased region" description="Low complexity" evidence="1">
    <location>
        <begin position="298"/>
        <end position="334"/>
    </location>
</feature>
<sequence length="453" mass="49600">MCSTTPNDVPQQKCNTTENNSDDIDETDSLNEETQPSSDVPRTPTYAPCFGSPNSFKPASDVLSTPTSRCSEMPVTPGKEWCRDSDDASTLPRPNMEESGESQSNFEMDEECRRMFYGYLETSVTRRPIQYLGFRCYERTVTVQLLVPDSGENPIYEITNPPPDNHRTPSPTPAIGEEINTEDIHSISNTSHKHEEVPTSSSHAFAHLEEDSRSTASSFVTVSEDPSSEWWTQWQTLVGVPPSSPLYNITEQANLLHSDDVQIPSQSNAAVISDDHRSPNVKEDKSLPGTPGHVVELSSPSMSSRSSSSSSSASSSLSSSSSSSASSSSSSSTSQTMTPHQPTLCSSQPSIDEVFIPSKENNSTPSTIKLPVTEIPTESTPSSSTDNPVNDNTFLELPNYPENLQIRIEKFKNNWKKGHKLKRIVKQDGKQYRIIISADGVVKVSLRTSAIGL</sequence>
<organism evidence="2 3">
    <name type="scientific">Musca domestica</name>
    <name type="common">House fly</name>
    <dbReference type="NCBI Taxonomy" id="7370"/>
    <lineage>
        <taxon>Eukaryota</taxon>
        <taxon>Metazoa</taxon>
        <taxon>Ecdysozoa</taxon>
        <taxon>Arthropoda</taxon>
        <taxon>Hexapoda</taxon>
        <taxon>Insecta</taxon>
        <taxon>Pterygota</taxon>
        <taxon>Neoptera</taxon>
        <taxon>Endopterygota</taxon>
        <taxon>Diptera</taxon>
        <taxon>Brachycera</taxon>
        <taxon>Muscomorpha</taxon>
        <taxon>Muscoidea</taxon>
        <taxon>Muscidae</taxon>
        <taxon>Musca</taxon>
    </lineage>
</organism>
<accession>A0ABM3VC70</accession>
<feature type="compositionally biased region" description="Basic and acidic residues" evidence="1">
    <location>
        <begin position="273"/>
        <end position="286"/>
    </location>
</feature>
<feature type="compositionally biased region" description="Polar residues" evidence="1">
    <location>
        <begin position="335"/>
        <end position="350"/>
    </location>
</feature>
<feature type="compositionally biased region" description="Low complexity" evidence="1">
    <location>
        <begin position="373"/>
        <end position="385"/>
    </location>
</feature>